<accession>A0A2R3TVS4</accession>
<name>A0A2R3TVS4_9MAGN</name>
<protein>
    <submittedName>
        <fullName evidence="1">Photosystem II protein L</fullName>
    </submittedName>
</protein>
<gene>
    <name evidence="1" type="primary">psbL</name>
    <name evidence="1" type="ORF">CUR90_0057</name>
</gene>
<sequence length="22" mass="2754">MNYRATTQFLQLRIKRTKENNK</sequence>
<dbReference type="EMBL" id="MG457805">
    <property type="protein sequence ID" value="AVQ04830.1"/>
    <property type="molecule type" value="Genomic_DNA"/>
</dbReference>
<geneLocation type="chloroplast" evidence="1"/>
<dbReference type="AlphaFoldDB" id="A0A2R3TVS4"/>
<dbReference type="RefSeq" id="YP_009484124.1">
    <property type="nucleotide sequence ID" value="NC_037694.1"/>
</dbReference>
<keyword evidence="1" id="KW-0934">Plastid</keyword>
<proteinExistence type="predicted"/>
<dbReference type="GeneID" id="36934883"/>
<organism evidence="1">
    <name type="scientific">Loropetalum subcordatum</name>
    <dbReference type="NCBI Taxonomy" id="66699"/>
    <lineage>
        <taxon>Eukaryota</taxon>
        <taxon>Viridiplantae</taxon>
        <taxon>Streptophyta</taxon>
        <taxon>Embryophyta</taxon>
        <taxon>Tracheophyta</taxon>
        <taxon>Spermatophyta</taxon>
        <taxon>Magnoliopsida</taxon>
        <taxon>eudicotyledons</taxon>
        <taxon>Gunneridae</taxon>
        <taxon>Pentapetalae</taxon>
        <taxon>Saxifragales</taxon>
        <taxon>Hamamelidaceae</taxon>
        <taxon>Loropetalum</taxon>
    </lineage>
</organism>
<reference evidence="1" key="1">
    <citation type="journal article" date="2018" name="Conserv Genet Resour">
        <title>The complete chloroplast genome of Loropetalum subcordatum, a national key protected species in China.</title>
        <authorList>
            <person name="Zhang Y."/>
            <person name="Cai H."/>
            <person name="Dong J."/>
            <person name="Gong W."/>
            <person name="Li P."/>
            <person name="Wang Z."/>
        </authorList>
    </citation>
    <scope>NUCLEOTIDE SEQUENCE</scope>
    <source>
        <strain evidence="1">CSYMH</strain>
    </source>
</reference>
<keyword evidence="1" id="KW-0150">Chloroplast</keyword>
<evidence type="ECO:0000313" key="1">
    <source>
        <dbReference type="EMBL" id="AVQ04830.1"/>
    </source>
</evidence>